<dbReference type="AlphaFoldDB" id="A0A8T0N306"/>
<reference evidence="2" key="1">
    <citation type="submission" date="2020-05" db="EMBL/GenBank/DDBJ databases">
        <title>WGS assembly of Panicum virgatum.</title>
        <authorList>
            <person name="Lovell J.T."/>
            <person name="Jenkins J."/>
            <person name="Shu S."/>
            <person name="Juenger T.E."/>
            <person name="Schmutz J."/>
        </authorList>
    </citation>
    <scope>NUCLEOTIDE SEQUENCE</scope>
    <source>
        <strain evidence="2">AP13</strain>
    </source>
</reference>
<accession>A0A8T0N306</accession>
<keyword evidence="3" id="KW-1185">Reference proteome</keyword>
<gene>
    <name evidence="2" type="ORF">PVAP13_9NG677700</name>
</gene>
<comment type="caution">
    <text evidence="2">The sequence shown here is derived from an EMBL/GenBank/DDBJ whole genome shotgun (WGS) entry which is preliminary data.</text>
</comment>
<dbReference type="EMBL" id="CM029054">
    <property type="protein sequence ID" value="KAG2541406.1"/>
    <property type="molecule type" value="Genomic_DNA"/>
</dbReference>
<evidence type="ECO:0000313" key="2">
    <source>
        <dbReference type="EMBL" id="KAG2541406.1"/>
    </source>
</evidence>
<protein>
    <submittedName>
        <fullName evidence="2">Uncharacterized protein</fullName>
    </submittedName>
</protein>
<feature type="region of interest" description="Disordered" evidence="1">
    <location>
        <begin position="68"/>
        <end position="118"/>
    </location>
</feature>
<proteinExistence type="predicted"/>
<sequence>MRARRAASIGSLPCRAAPLRCSPMPSSSLSRAAHYSLPHAPLFFLPSLFFFLLYSELEQSHGWPPSLGRFDVSMTSQSKPSHPSLPHHHLQGSSFPKPQPNSFLAQSTEIEAQDHHEQ</sequence>
<organism evidence="2 3">
    <name type="scientific">Panicum virgatum</name>
    <name type="common">Blackwell switchgrass</name>
    <dbReference type="NCBI Taxonomy" id="38727"/>
    <lineage>
        <taxon>Eukaryota</taxon>
        <taxon>Viridiplantae</taxon>
        <taxon>Streptophyta</taxon>
        <taxon>Embryophyta</taxon>
        <taxon>Tracheophyta</taxon>
        <taxon>Spermatophyta</taxon>
        <taxon>Magnoliopsida</taxon>
        <taxon>Liliopsida</taxon>
        <taxon>Poales</taxon>
        <taxon>Poaceae</taxon>
        <taxon>PACMAD clade</taxon>
        <taxon>Panicoideae</taxon>
        <taxon>Panicodae</taxon>
        <taxon>Paniceae</taxon>
        <taxon>Panicinae</taxon>
        <taxon>Panicum</taxon>
        <taxon>Panicum sect. Hiantes</taxon>
    </lineage>
</organism>
<evidence type="ECO:0000256" key="1">
    <source>
        <dbReference type="SAM" id="MobiDB-lite"/>
    </source>
</evidence>
<name>A0A8T0N306_PANVG</name>
<evidence type="ECO:0000313" key="3">
    <source>
        <dbReference type="Proteomes" id="UP000823388"/>
    </source>
</evidence>
<dbReference type="Proteomes" id="UP000823388">
    <property type="component" value="Chromosome 9N"/>
</dbReference>
<feature type="compositionally biased region" description="Polar residues" evidence="1">
    <location>
        <begin position="100"/>
        <end position="110"/>
    </location>
</feature>